<dbReference type="RefSeq" id="WP_080050233.1">
    <property type="nucleotide sequence ID" value="NZ_CP020100.1"/>
</dbReference>
<proteinExistence type="predicted"/>
<feature type="domain" description="Type VI secretion system component TssM1 N-terminal" evidence="4">
    <location>
        <begin position="200"/>
        <end position="453"/>
    </location>
</feature>
<dbReference type="Pfam" id="PF14331">
    <property type="entry name" value="IcmF-related_N"/>
    <property type="match status" value="1"/>
</dbReference>
<dbReference type="InterPro" id="IPR048677">
    <property type="entry name" value="TssM1_hel"/>
</dbReference>
<dbReference type="STRING" id="1931241.BVH74_11655"/>
<dbReference type="InterPro" id="IPR017731">
    <property type="entry name" value="TssM1-like"/>
</dbReference>
<evidence type="ECO:0000259" key="3">
    <source>
        <dbReference type="Pfam" id="PF06761"/>
    </source>
</evidence>
<feature type="transmembrane region" description="Helical" evidence="1">
    <location>
        <begin position="449"/>
        <end position="466"/>
    </location>
</feature>
<evidence type="ECO:0000313" key="7">
    <source>
        <dbReference type="Proteomes" id="UP000243488"/>
    </source>
</evidence>
<dbReference type="InterPro" id="IPR010623">
    <property type="entry name" value="IcmF_C"/>
</dbReference>
<keyword evidence="7" id="KW-1185">Reference proteome</keyword>
<dbReference type="Pfam" id="PF21070">
    <property type="entry name" value="IcmF_helical"/>
    <property type="match status" value="1"/>
</dbReference>
<feature type="domain" description="Type VI secretion system IcmF C-terminal" evidence="2">
    <location>
        <begin position="1021"/>
        <end position="1125"/>
    </location>
</feature>
<feature type="transmembrane region" description="Helical" evidence="1">
    <location>
        <begin position="50"/>
        <end position="71"/>
    </location>
</feature>
<reference evidence="6 7" key="1">
    <citation type="submission" date="2017-03" db="EMBL/GenBank/DDBJ databases">
        <title>Complete genome sequence of the novel DNRA strain Pseudomonas sp. S-6-2 isolated from Chinese polluted river sediment. Journal of Biotechnology.</title>
        <authorList>
            <person name="Li J."/>
            <person name="Xiang F."/>
            <person name="Wang L."/>
            <person name="Xi L."/>
            <person name="Liu J."/>
        </authorList>
    </citation>
    <scope>NUCLEOTIDE SEQUENCE [LARGE SCALE GENOMIC DNA]</scope>
    <source>
        <strain evidence="6 7">S-6-2</strain>
    </source>
</reference>
<keyword evidence="1" id="KW-1133">Transmembrane helix</keyword>
<feature type="domain" description="Type VI secretion system component TssM1 helical" evidence="5">
    <location>
        <begin position="913"/>
        <end position="1012"/>
    </location>
</feature>
<dbReference type="EMBL" id="CP020100">
    <property type="protein sequence ID" value="AQZ95365.1"/>
    <property type="molecule type" value="Genomic_DNA"/>
</dbReference>
<dbReference type="Pfam" id="PF06761">
    <property type="entry name" value="IcmF-related"/>
    <property type="match status" value="1"/>
</dbReference>
<accession>A0A1V0B618</accession>
<dbReference type="KEGG" id="ppha:BVH74_11655"/>
<dbReference type="Pfam" id="PF06744">
    <property type="entry name" value="IcmF_C"/>
    <property type="match status" value="1"/>
</dbReference>
<dbReference type="InterPro" id="IPR053156">
    <property type="entry name" value="T6SS_TssM-like"/>
</dbReference>
<gene>
    <name evidence="6" type="ORF">BVH74_11655</name>
</gene>
<dbReference type="Proteomes" id="UP000243488">
    <property type="component" value="Chromosome"/>
</dbReference>
<evidence type="ECO:0000313" key="6">
    <source>
        <dbReference type="EMBL" id="AQZ95365.1"/>
    </source>
</evidence>
<dbReference type="AlphaFoldDB" id="A0A1V0B618"/>
<name>A0A1V0B618_9GAMM</name>
<dbReference type="PANTHER" id="PTHR36153">
    <property type="entry name" value="INNER MEMBRANE PROTEIN-RELATED"/>
    <property type="match status" value="1"/>
</dbReference>
<dbReference type="NCBIfam" id="TIGR03348">
    <property type="entry name" value="VI_IcmF"/>
    <property type="match status" value="1"/>
</dbReference>
<evidence type="ECO:0000256" key="1">
    <source>
        <dbReference type="SAM" id="Phobius"/>
    </source>
</evidence>
<dbReference type="InterPro" id="IPR027417">
    <property type="entry name" value="P-loop_NTPase"/>
</dbReference>
<keyword evidence="1" id="KW-0812">Transmembrane</keyword>
<protein>
    <submittedName>
        <fullName evidence="6">Type VI secretion protein VasK</fullName>
    </submittedName>
</protein>
<feature type="domain" description="IcmF-related" evidence="3">
    <location>
        <begin position="504"/>
        <end position="794"/>
    </location>
</feature>
<keyword evidence="1" id="KW-0472">Membrane</keyword>
<dbReference type="SUPFAM" id="SSF52540">
    <property type="entry name" value="P-loop containing nucleoside triphosphate hydrolases"/>
    <property type="match status" value="1"/>
</dbReference>
<organism evidence="6 7">
    <name type="scientific">Halopseudomonas phragmitis</name>
    <dbReference type="NCBI Taxonomy" id="1931241"/>
    <lineage>
        <taxon>Bacteria</taxon>
        <taxon>Pseudomonadati</taxon>
        <taxon>Pseudomonadota</taxon>
        <taxon>Gammaproteobacteria</taxon>
        <taxon>Pseudomonadales</taxon>
        <taxon>Pseudomonadaceae</taxon>
        <taxon>Halopseudomonas</taxon>
    </lineage>
</organism>
<evidence type="ECO:0000259" key="4">
    <source>
        <dbReference type="Pfam" id="PF14331"/>
    </source>
</evidence>
<dbReference type="InterPro" id="IPR009612">
    <property type="entry name" value="IcmF-rel"/>
</dbReference>
<dbReference type="PANTHER" id="PTHR36153:SF1">
    <property type="entry name" value="TYPE VI SECRETION SYSTEM COMPONENT TSSM1"/>
    <property type="match status" value="1"/>
</dbReference>
<evidence type="ECO:0000259" key="2">
    <source>
        <dbReference type="Pfam" id="PF06744"/>
    </source>
</evidence>
<evidence type="ECO:0000259" key="5">
    <source>
        <dbReference type="Pfam" id="PF21070"/>
    </source>
</evidence>
<dbReference type="InterPro" id="IPR025743">
    <property type="entry name" value="TssM1_N"/>
</dbReference>
<sequence length="1145" mass="130969">MNVKTLLLKGMGLFRRDWVWSLVLVLALASLVWFAGPALAINGREPWGSAVSRLLTISTLFLIWGLSLVFISWKANKRKQAEEDDADAQERIRRESLIVEEQLELHSRFKQAMRTLSRSSLYKGRSERWRKELPWYLLIGPQASGKTSLLDFSGLEFPLNKGEQRPNREITGTRYADWYFAEHAVLIDTTGRYLNQPDPQVDNIGWQTLIGLLRNRRPRPLNGVVVNLPVEQLLSDNELELENLARQTRQRLLDVNQKLGVDVPVYLVLSKADRLPGFDEYFDQLSSDESDQVLGATFRQEQNGTDIQVVRQEFEELLRRLNSQVIMRMHQERDTQRRGRILDFPHQLSRIGESLNLFIELAFSGNRYQRASQLRGFYLTSAPQLQGDIDPMTASIGRNLGPSGRELPTVRSGRPRFIKHLLSRVIFPESALAGLDQREIKRIDWRQRILYASAAACLVLFGLGWASSFSNNHGKLEQLRDLSQKLDRQQRQVPAGDNIDQLLATLDTRYQATQVFAPRSDTRWRERYGLFQGDEVNPALYDDYRQALENLLLQRVGQRLEAQMLSSLHDREKLFGSLRAYLMLHYAERRDPEYLKEWMAADWSQRYTGNTRVQTGLNTHFARLLEGPFLPYQTDRELVAEARQYLRSESLASVLYRMLREQAARLPEYRMINQLGPRGALLTSAQNIIPGFYTRNGYQQMFIAQGGDLVQNMLRDNWVLGDSDTLSAQDLRRLMAEMEQLYFADYANYWTEALALLAVDPMAGVSEGAQQLSSLTSANSPIIKALEEVRLNTQLSLSDSNDTSTRSPSAAQRALERRFEALHQLLNQDGNPGPELVNALQALDAMQGQLNSLAHASAPEQAAFDMARARVAGQQDAINQVRASAARLPQPVDKWFNALAADTWLLVLNDAYQHINQRYRSELLAAYRRSVGQRYPFSTETESEVALADFREFFKPQGTVDTFFDRYLKPFVTGSAGQYRLRQVDGRGLPVSREFLAQMGRAETIRRSFFAENPNEPLVQFRLEPIMLDSNLGRANFRLGNQSLEYRHGPIIQTAFRWPADDNSRSSLTVEDLGGRRMSLDQNSGAWSLFRLLDQLEVDHHTDRDVLILKANLGGMRANYLLHSQRSPNPFDLSLLRRFNLPARI</sequence>